<sequence>MFLLNMILFFLILVLRLYLFALIGNAIMSWLIAFNILKTSNAWVRSTYQFLNLVTEPALRPIRRLVPSKGPVDWSALVLFVALFILLQIFKALSAGLVAAAAPAAG</sequence>
<evidence type="ECO:0000313" key="3">
    <source>
        <dbReference type="Proteomes" id="UP000631034"/>
    </source>
</evidence>
<dbReference type="Pfam" id="PF02325">
    <property type="entry name" value="CCB3_YggT"/>
    <property type="match status" value="1"/>
</dbReference>
<evidence type="ECO:0000256" key="1">
    <source>
        <dbReference type="SAM" id="Phobius"/>
    </source>
</evidence>
<dbReference type="GO" id="GO:0016020">
    <property type="term" value="C:membrane"/>
    <property type="evidence" value="ECO:0007669"/>
    <property type="project" value="InterPro"/>
</dbReference>
<gene>
    <name evidence="2" type="ORF">IHV25_01435</name>
</gene>
<name>A0A8J7CNU7_9PROT</name>
<dbReference type="Proteomes" id="UP000631034">
    <property type="component" value="Unassembled WGS sequence"/>
</dbReference>
<evidence type="ECO:0000313" key="2">
    <source>
        <dbReference type="EMBL" id="MBE1236317.1"/>
    </source>
</evidence>
<protein>
    <submittedName>
        <fullName evidence="2">YggT family protein</fullName>
    </submittedName>
</protein>
<reference evidence="2" key="1">
    <citation type="submission" date="2020-10" db="EMBL/GenBank/DDBJ databases">
        <title>Genome sequence of the unusual species of purple photosynthetic bacteria, Phaeovibrio sulfidiphilus DSM 23193, type strain.</title>
        <authorList>
            <person name="Kyndt J.A."/>
            <person name="Meyer T.E."/>
        </authorList>
    </citation>
    <scope>NUCLEOTIDE SEQUENCE</scope>
    <source>
        <strain evidence="2">DSM 23193</strain>
    </source>
</reference>
<comment type="caution">
    <text evidence="2">The sequence shown here is derived from an EMBL/GenBank/DDBJ whole genome shotgun (WGS) entry which is preliminary data.</text>
</comment>
<dbReference type="AlphaFoldDB" id="A0A8J7CNU7"/>
<dbReference type="EMBL" id="JACZHT010000001">
    <property type="protein sequence ID" value="MBE1236317.1"/>
    <property type="molecule type" value="Genomic_DNA"/>
</dbReference>
<accession>A0A8J7CNU7</accession>
<keyword evidence="3" id="KW-1185">Reference proteome</keyword>
<keyword evidence="1" id="KW-1133">Transmembrane helix</keyword>
<organism evidence="2 3">
    <name type="scientific">Phaeovibrio sulfidiphilus</name>
    <dbReference type="NCBI Taxonomy" id="1220600"/>
    <lineage>
        <taxon>Bacteria</taxon>
        <taxon>Pseudomonadati</taxon>
        <taxon>Pseudomonadota</taxon>
        <taxon>Alphaproteobacteria</taxon>
        <taxon>Rhodospirillales</taxon>
        <taxon>Rhodospirillaceae</taxon>
        <taxon>Phaeovibrio</taxon>
    </lineage>
</organism>
<keyword evidence="1" id="KW-0812">Transmembrane</keyword>
<keyword evidence="1" id="KW-0472">Membrane</keyword>
<feature type="transmembrane region" description="Helical" evidence="1">
    <location>
        <begin position="74"/>
        <end position="102"/>
    </location>
</feature>
<feature type="transmembrane region" description="Helical" evidence="1">
    <location>
        <begin position="7"/>
        <end position="33"/>
    </location>
</feature>
<dbReference type="InterPro" id="IPR003425">
    <property type="entry name" value="CCB3/YggT"/>
</dbReference>
<dbReference type="RefSeq" id="WP_192533183.1">
    <property type="nucleotide sequence ID" value="NZ_JACZHT010000001.1"/>
</dbReference>
<proteinExistence type="predicted"/>